<dbReference type="Pfam" id="PF05978">
    <property type="entry name" value="UNC-93"/>
    <property type="match status" value="1"/>
</dbReference>
<dbReference type="Proteomes" id="UP000663879">
    <property type="component" value="Unassembled WGS sequence"/>
</dbReference>
<dbReference type="Gene3D" id="1.20.1250.20">
    <property type="entry name" value="MFS general substrate transporter like domains"/>
    <property type="match status" value="2"/>
</dbReference>
<feature type="transmembrane region" description="Helical" evidence="7">
    <location>
        <begin position="251"/>
        <end position="273"/>
    </location>
</feature>
<evidence type="ECO:0000313" key="8">
    <source>
        <dbReference type="EMBL" id="CAF1009258.1"/>
    </source>
</evidence>
<comment type="caution">
    <text evidence="8">The sequence shown here is derived from an EMBL/GenBank/DDBJ whole genome shotgun (WGS) entry which is preliminary data.</text>
</comment>
<proteinExistence type="inferred from homology"/>
<evidence type="ECO:0000256" key="4">
    <source>
        <dbReference type="ARBA" id="ARBA00022989"/>
    </source>
</evidence>
<feature type="transmembrane region" description="Helical" evidence="7">
    <location>
        <begin position="308"/>
        <end position="329"/>
    </location>
</feature>
<keyword evidence="3 7" id="KW-0812">Transmembrane</keyword>
<feature type="transmembrane region" description="Helical" evidence="7">
    <location>
        <begin position="341"/>
        <end position="363"/>
    </location>
</feature>
<dbReference type="InterPro" id="IPR051951">
    <property type="entry name" value="UNC-93_regulatory"/>
</dbReference>
<dbReference type="InterPro" id="IPR010291">
    <property type="entry name" value="Ion_channel_UNC-93"/>
</dbReference>
<dbReference type="AlphaFoldDB" id="A0A814HD86"/>
<protein>
    <submittedName>
        <fullName evidence="8">Uncharacterized protein</fullName>
    </submittedName>
</protein>
<evidence type="ECO:0000256" key="5">
    <source>
        <dbReference type="ARBA" id="ARBA00023136"/>
    </source>
</evidence>
<evidence type="ECO:0000256" key="6">
    <source>
        <dbReference type="SAM" id="MobiDB-lite"/>
    </source>
</evidence>
<dbReference type="EMBL" id="CAJNOC010004092">
    <property type="protein sequence ID" value="CAF1009258.1"/>
    <property type="molecule type" value="Genomic_DNA"/>
</dbReference>
<sequence length="512" mass="57809">MIKKKSESEVTLTRLSFSSDHLPDKKFEFRLSLDSNESDEDIKDLKNSWLDSRFKIYKNLIIIGLAWMFQFTAYGSMANLQSSLNIDGGLGTASLSTIYVSLILSCLFAPPLMINHIGLKWTIVISQICYLLFIAANMYPKWYILIPAGIILGVGAAPLWTAKCTYLTELSVFYSRLTGASKEAVMSKFFGIFFAMFQTTQIWGNVISSTILKTDHNETHNNSDYTKYCGAFDCPGTDKLAAIVKPLMSTVYTLCGIYIALTLIGILLIIIFLNGYSRKYIENSAKTNKSKFSLVVSTIKHLKNRSQILVIPITLWLGFSQGFITADFAKSFVNCLKGVNYVGYTLICYGVADTLGSYLFGYISKFIGRIACFTLSSILNYAMILLMIFWTPNENEIYVLFIIPVFWGLADSGWQTQIHSLYGILFHDTKEEAFSNFRLWESLGFAVAYAYSSVLCCNVKLYLLLVYLSLGLVCYYCVEIFNRIDKTKKSECSGDSSDKKEEYDTKEEHLSQ</sequence>
<dbReference type="PANTHER" id="PTHR19444:SF13">
    <property type="entry name" value="PROTEIN UNC-93 HOMOLOG A"/>
    <property type="match status" value="1"/>
</dbReference>
<dbReference type="GO" id="GO:0043266">
    <property type="term" value="P:regulation of potassium ion transport"/>
    <property type="evidence" value="ECO:0007669"/>
    <property type="project" value="TreeGrafter"/>
</dbReference>
<feature type="transmembrane region" description="Helical" evidence="7">
    <location>
        <begin position="183"/>
        <end position="203"/>
    </location>
</feature>
<organism evidence="8 9">
    <name type="scientific">Brachionus calyciflorus</name>
    <dbReference type="NCBI Taxonomy" id="104777"/>
    <lineage>
        <taxon>Eukaryota</taxon>
        <taxon>Metazoa</taxon>
        <taxon>Spiralia</taxon>
        <taxon>Gnathifera</taxon>
        <taxon>Rotifera</taxon>
        <taxon>Eurotatoria</taxon>
        <taxon>Monogononta</taxon>
        <taxon>Pseudotrocha</taxon>
        <taxon>Ploima</taxon>
        <taxon>Brachionidae</taxon>
        <taxon>Brachionus</taxon>
    </lineage>
</organism>
<feature type="transmembrane region" description="Helical" evidence="7">
    <location>
        <begin position="117"/>
        <end position="136"/>
    </location>
</feature>
<feature type="transmembrane region" description="Helical" evidence="7">
    <location>
        <begin position="370"/>
        <end position="391"/>
    </location>
</feature>
<gene>
    <name evidence="8" type="ORF">OXX778_LOCUS16809</name>
</gene>
<dbReference type="GO" id="GO:0055120">
    <property type="term" value="C:striated muscle dense body"/>
    <property type="evidence" value="ECO:0007669"/>
    <property type="project" value="TreeGrafter"/>
</dbReference>
<feature type="transmembrane region" description="Helical" evidence="7">
    <location>
        <begin position="89"/>
        <end position="110"/>
    </location>
</feature>
<keyword evidence="9" id="KW-1185">Reference proteome</keyword>
<keyword evidence="4 7" id="KW-1133">Transmembrane helix</keyword>
<comment type="similarity">
    <text evidence="2">Belongs to the unc-93 family.</text>
</comment>
<dbReference type="GO" id="GO:0015459">
    <property type="term" value="F:potassium channel regulator activity"/>
    <property type="evidence" value="ECO:0007669"/>
    <property type="project" value="TreeGrafter"/>
</dbReference>
<evidence type="ECO:0000256" key="2">
    <source>
        <dbReference type="ARBA" id="ARBA00009172"/>
    </source>
</evidence>
<evidence type="ECO:0000256" key="7">
    <source>
        <dbReference type="SAM" id="Phobius"/>
    </source>
</evidence>
<comment type="subcellular location">
    <subcellularLocation>
        <location evidence="1">Membrane</location>
        <topology evidence="1">Multi-pass membrane protein</topology>
    </subcellularLocation>
</comment>
<dbReference type="InterPro" id="IPR036259">
    <property type="entry name" value="MFS_trans_sf"/>
</dbReference>
<evidence type="ECO:0000313" key="9">
    <source>
        <dbReference type="Proteomes" id="UP000663879"/>
    </source>
</evidence>
<dbReference type="OrthoDB" id="196103at2759"/>
<keyword evidence="5 7" id="KW-0472">Membrane</keyword>
<feature type="transmembrane region" description="Helical" evidence="7">
    <location>
        <begin position="56"/>
        <end position="77"/>
    </location>
</feature>
<name>A0A814HD86_9BILA</name>
<dbReference type="SUPFAM" id="SSF103473">
    <property type="entry name" value="MFS general substrate transporter"/>
    <property type="match status" value="1"/>
</dbReference>
<feature type="transmembrane region" description="Helical" evidence="7">
    <location>
        <begin position="461"/>
        <end position="481"/>
    </location>
</feature>
<evidence type="ECO:0000256" key="3">
    <source>
        <dbReference type="ARBA" id="ARBA00022692"/>
    </source>
</evidence>
<feature type="region of interest" description="Disordered" evidence="6">
    <location>
        <begin position="488"/>
        <end position="512"/>
    </location>
</feature>
<dbReference type="GO" id="GO:0006937">
    <property type="term" value="P:regulation of muscle contraction"/>
    <property type="evidence" value="ECO:0007669"/>
    <property type="project" value="TreeGrafter"/>
</dbReference>
<dbReference type="GO" id="GO:0005886">
    <property type="term" value="C:plasma membrane"/>
    <property type="evidence" value="ECO:0007669"/>
    <property type="project" value="TreeGrafter"/>
</dbReference>
<accession>A0A814HD86</accession>
<evidence type="ECO:0000256" key="1">
    <source>
        <dbReference type="ARBA" id="ARBA00004141"/>
    </source>
</evidence>
<reference evidence="8" key="1">
    <citation type="submission" date="2021-02" db="EMBL/GenBank/DDBJ databases">
        <authorList>
            <person name="Nowell W R."/>
        </authorList>
    </citation>
    <scope>NUCLEOTIDE SEQUENCE</scope>
    <source>
        <strain evidence="8">Ploen Becks lab</strain>
    </source>
</reference>
<feature type="transmembrane region" description="Helical" evidence="7">
    <location>
        <begin position="142"/>
        <end position="162"/>
    </location>
</feature>
<dbReference type="PANTHER" id="PTHR19444">
    <property type="entry name" value="UNC-93 RELATED"/>
    <property type="match status" value="1"/>
</dbReference>